<name>A0ABU3WYP5_9NOCA</name>
<feature type="domain" description="Amidase" evidence="4">
    <location>
        <begin position="35"/>
        <end position="458"/>
    </location>
</feature>
<evidence type="ECO:0000256" key="2">
    <source>
        <dbReference type="ARBA" id="ARBA00009199"/>
    </source>
</evidence>
<sequence>MTRSVLDDMNAAYPEDATEISAGVRSGRVSAVETIERARARHEAQSDLNAFTHESWAAAERAAVELDRRRRAGDDVGPLAGVPVSVKDVIAVAGLPITAGSRALMGTTARATATAVRRLQDAGAIVVGKSNCPEFAFGVTCESPLQGRTFNPRFPDVTPGGSSGGDAALLAAGITALGIGTDFGGSLRWPAQCTGTVSIRPTAGFVPTAGQVPAAGGDAGATGRLVDVSPGMQGRLQVVGPLARSIRDLRTALAVMAGRAADSVDVGDFDPSALRVAWSDGGALGPVRREVSDRVAEVAEAAAGRGATAIERPRLFEGCLPAYNALRAVDPMRDHAAVVAGREHLLLPENLQTIRASLVTTPAELAAAELAAADSARAALRIFDEVDVVLLPVAGGPACDHDGTLAVDDVVVRGWELMGACRAVTLTGAPAVSVPVGRSEEGLPLSLQVVCAPDRDGRALAVAEWLASMCEAE</sequence>
<dbReference type="Proteomes" id="UP001275440">
    <property type="component" value="Unassembled WGS sequence"/>
</dbReference>
<dbReference type="Gene3D" id="3.90.1300.10">
    <property type="entry name" value="Amidase signature (AS) domain"/>
    <property type="match status" value="1"/>
</dbReference>
<dbReference type="EC" id="3.5.1.4" evidence="3"/>
<comment type="similarity">
    <text evidence="2">Belongs to the amidase family.</text>
</comment>
<dbReference type="InterPro" id="IPR036928">
    <property type="entry name" value="AS_sf"/>
</dbReference>
<evidence type="ECO:0000313" key="5">
    <source>
        <dbReference type="EMBL" id="MDV2478478.1"/>
    </source>
</evidence>
<comment type="caution">
    <text evidence="5">The sequence shown here is derived from an EMBL/GenBank/DDBJ whole genome shotgun (WGS) entry which is preliminary data.</text>
</comment>
<dbReference type="PROSITE" id="PS00571">
    <property type="entry name" value="AMIDASES"/>
    <property type="match status" value="1"/>
</dbReference>
<evidence type="ECO:0000256" key="3">
    <source>
        <dbReference type="ARBA" id="ARBA00012922"/>
    </source>
</evidence>
<keyword evidence="6" id="KW-1185">Reference proteome</keyword>
<dbReference type="Pfam" id="PF01425">
    <property type="entry name" value="Amidase"/>
    <property type="match status" value="1"/>
</dbReference>
<evidence type="ECO:0000313" key="6">
    <source>
        <dbReference type="Proteomes" id="UP001275440"/>
    </source>
</evidence>
<accession>A0ABU3WYP5</accession>
<reference evidence="5 6" key="1">
    <citation type="submission" date="2019-10" db="EMBL/GenBank/DDBJ databases">
        <title>Draft Genome Assembly of Rhodococcus zopfii DSM44189.</title>
        <authorList>
            <person name="Sutton J.M."/>
            <person name="Akob D.M."/>
            <person name="Bushman T.J."/>
        </authorList>
    </citation>
    <scope>NUCLEOTIDE SEQUENCE [LARGE SCALE GENOMIC DNA]</scope>
    <source>
        <strain evidence="5 6">DSM 44189</strain>
    </source>
</reference>
<evidence type="ECO:0000256" key="1">
    <source>
        <dbReference type="ARBA" id="ARBA00001311"/>
    </source>
</evidence>
<organism evidence="5 6">
    <name type="scientific">Rhodococcus zopfii</name>
    <dbReference type="NCBI Taxonomy" id="43772"/>
    <lineage>
        <taxon>Bacteria</taxon>
        <taxon>Bacillati</taxon>
        <taxon>Actinomycetota</taxon>
        <taxon>Actinomycetes</taxon>
        <taxon>Mycobacteriales</taxon>
        <taxon>Nocardiaceae</taxon>
        <taxon>Rhodococcus</taxon>
    </lineage>
</organism>
<dbReference type="EMBL" id="WBMO01000005">
    <property type="protein sequence ID" value="MDV2478478.1"/>
    <property type="molecule type" value="Genomic_DNA"/>
</dbReference>
<dbReference type="PANTHER" id="PTHR11895">
    <property type="entry name" value="TRANSAMIDASE"/>
    <property type="match status" value="1"/>
</dbReference>
<dbReference type="PANTHER" id="PTHR11895:SF7">
    <property type="entry name" value="GLUTAMYL-TRNA(GLN) AMIDOTRANSFERASE SUBUNIT A, MITOCHONDRIAL"/>
    <property type="match status" value="1"/>
</dbReference>
<proteinExistence type="inferred from homology"/>
<dbReference type="InterPro" id="IPR000120">
    <property type="entry name" value="Amidase"/>
</dbReference>
<dbReference type="InterPro" id="IPR020556">
    <property type="entry name" value="Amidase_CS"/>
</dbReference>
<dbReference type="InterPro" id="IPR023631">
    <property type="entry name" value="Amidase_dom"/>
</dbReference>
<evidence type="ECO:0000259" key="4">
    <source>
        <dbReference type="Pfam" id="PF01425"/>
    </source>
</evidence>
<dbReference type="SUPFAM" id="SSF75304">
    <property type="entry name" value="Amidase signature (AS) enzymes"/>
    <property type="match status" value="1"/>
</dbReference>
<gene>
    <name evidence="5" type="ORF">F8M49_29230</name>
</gene>
<comment type="catalytic activity">
    <reaction evidence="1">
        <text>a monocarboxylic acid amide + H2O = a monocarboxylate + NH4(+)</text>
        <dbReference type="Rhea" id="RHEA:12020"/>
        <dbReference type="ChEBI" id="CHEBI:15377"/>
        <dbReference type="ChEBI" id="CHEBI:28938"/>
        <dbReference type="ChEBI" id="CHEBI:35757"/>
        <dbReference type="ChEBI" id="CHEBI:83628"/>
        <dbReference type="EC" id="3.5.1.4"/>
    </reaction>
</comment>
<protein>
    <recommendedName>
        <fullName evidence="3">amidase</fullName>
        <ecNumber evidence="3">3.5.1.4</ecNumber>
    </recommendedName>
</protein>